<dbReference type="InterPro" id="IPR028098">
    <property type="entry name" value="Glyco_trans_4-like_N"/>
</dbReference>
<evidence type="ECO:0008006" key="5">
    <source>
        <dbReference type="Google" id="ProtNLM"/>
    </source>
</evidence>
<dbReference type="Gene3D" id="3.40.50.2000">
    <property type="entry name" value="Glycogen Phosphorylase B"/>
    <property type="match status" value="2"/>
</dbReference>
<evidence type="ECO:0000259" key="1">
    <source>
        <dbReference type="Pfam" id="PF00534"/>
    </source>
</evidence>
<evidence type="ECO:0000313" key="4">
    <source>
        <dbReference type="Proteomes" id="UP000230553"/>
    </source>
</evidence>
<name>A0A2M7TGA6_9BACT</name>
<organism evidence="3 4">
    <name type="scientific">Candidatus Wolfebacteria bacterium CG_4_10_14_0_2_um_filter_39_18</name>
    <dbReference type="NCBI Taxonomy" id="1975061"/>
    <lineage>
        <taxon>Bacteria</taxon>
        <taxon>Candidatus Wolfeibacteriota</taxon>
    </lineage>
</organism>
<comment type="caution">
    <text evidence="3">The sequence shown here is derived from an EMBL/GenBank/DDBJ whole genome shotgun (WGS) entry which is preliminary data.</text>
</comment>
<dbReference type="InterPro" id="IPR001296">
    <property type="entry name" value="Glyco_trans_1"/>
</dbReference>
<dbReference type="AlphaFoldDB" id="A0A2M7TGA6"/>
<dbReference type="Pfam" id="PF00534">
    <property type="entry name" value="Glycos_transf_1"/>
    <property type="match status" value="1"/>
</dbReference>
<dbReference type="PANTHER" id="PTHR12526">
    <property type="entry name" value="GLYCOSYLTRANSFERASE"/>
    <property type="match status" value="1"/>
</dbReference>
<feature type="domain" description="Glycosyl transferase family 1" evidence="1">
    <location>
        <begin position="210"/>
        <end position="350"/>
    </location>
</feature>
<gene>
    <name evidence="3" type="ORF">COY31_01100</name>
</gene>
<accession>A0A2M7TGA6</accession>
<dbReference type="SUPFAM" id="SSF53756">
    <property type="entry name" value="UDP-Glycosyltransferase/glycogen phosphorylase"/>
    <property type="match status" value="1"/>
</dbReference>
<dbReference type="GO" id="GO:0016757">
    <property type="term" value="F:glycosyltransferase activity"/>
    <property type="evidence" value="ECO:0007669"/>
    <property type="project" value="InterPro"/>
</dbReference>
<dbReference type="Proteomes" id="UP000230553">
    <property type="component" value="Unassembled WGS sequence"/>
</dbReference>
<dbReference type="PANTHER" id="PTHR12526:SF595">
    <property type="entry name" value="BLL5217 PROTEIN"/>
    <property type="match status" value="1"/>
</dbReference>
<proteinExistence type="predicted"/>
<dbReference type="Pfam" id="PF13439">
    <property type="entry name" value="Glyco_transf_4"/>
    <property type="match status" value="1"/>
</dbReference>
<dbReference type="CDD" id="cd03802">
    <property type="entry name" value="GT4_AviGT4-like"/>
    <property type="match status" value="1"/>
</dbReference>
<sequence length="380" mass="42228">MNKQTASKVMDEITSNGVKKLRIATMVTGHFTTPPPAGIVYAPMDIAVEVSEGLVKKGHKVDFFGPEGTKVNVTKIISAGLKALNQPEGNAITKGPNVGNAEVNKIFNLWDQYLIAKMFAEAEKGNYDLLHIHPADRALPLALSHFKIPVFYTLHDPIYPWKAEVFSMFASSNQHYVSISDAQRKPAPNLNYAATIYNGIDLDAFPFSESHDDYLLFIGRLQPEKGLAEAVQIAKMTGEKLLIIGPPVTGEYWDKKVTPYLGDKIQYLGFMPREKLFKYYQRAKATLVPIQWEEPFGLILTESMACGTPVIAFEKGSVPEIVIDGKTGFIIKDNNLEAMAGAVKKIGEINRADCRKHVEQNFSIQKMVDGYEKVFLKIVS</sequence>
<evidence type="ECO:0000259" key="2">
    <source>
        <dbReference type="Pfam" id="PF13439"/>
    </source>
</evidence>
<protein>
    <recommendedName>
        <fullName evidence="5">Glycosyl transferase</fullName>
    </recommendedName>
</protein>
<feature type="domain" description="Glycosyltransferase subfamily 4-like N-terminal" evidence="2">
    <location>
        <begin position="48"/>
        <end position="203"/>
    </location>
</feature>
<dbReference type="EMBL" id="PFNM01000022">
    <property type="protein sequence ID" value="PIZ45075.1"/>
    <property type="molecule type" value="Genomic_DNA"/>
</dbReference>
<evidence type="ECO:0000313" key="3">
    <source>
        <dbReference type="EMBL" id="PIZ45075.1"/>
    </source>
</evidence>
<reference evidence="4" key="1">
    <citation type="submission" date="2017-09" db="EMBL/GenBank/DDBJ databases">
        <title>Depth-based differentiation of microbial function through sediment-hosted aquifers and enrichment of novel symbionts in the deep terrestrial subsurface.</title>
        <authorList>
            <person name="Probst A.J."/>
            <person name="Ladd B."/>
            <person name="Jarett J.K."/>
            <person name="Geller-Mcgrath D.E."/>
            <person name="Sieber C.M.K."/>
            <person name="Emerson J.B."/>
            <person name="Anantharaman K."/>
            <person name="Thomas B.C."/>
            <person name="Malmstrom R."/>
            <person name="Stieglmeier M."/>
            <person name="Klingl A."/>
            <person name="Woyke T."/>
            <person name="Ryan C.M."/>
            <person name="Banfield J.F."/>
        </authorList>
    </citation>
    <scope>NUCLEOTIDE SEQUENCE [LARGE SCALE GENOMIC DNA]</scope>
</reference>